<proteinExistence type="predicted"/>
<protein>
    <submittedName>
        <fullName evidence="2">Uncharacterized protein</fullName>
    </submittedName>
</protein>
<gene>
    <name evidence="2" type="ORF">LCGC14_1908060</name>
</gene>
<comment type="caution">
    <text evidence="2">The sequence shown here is derived from an EMBL/GenBank/DDBJ whole genome shotgun (WGS) entry which is preliminary data.</text>
</comment>
<name>A0A0F9ISH3_9ZZZZ</name>
<dbReference type="EMBL" id="LAZR01020103">
    <property type="protein sequence ID" value="KKL90102.1"/>
    <property type="molecule type" value="Genomic_DNA"/>
</dbReference>
<feature type="non-terminal residue" evidence="2">
    <location>
        <position position="1"/>
    </location>
</feature>
<reference evidence="2" key="1">
    <citation type="journal article" date="2015" name="Nature">
        <title>Complex archaea that bridge the gap between prokaryotes and eukaryotes.</title>
        <authorList>
            <person name="Spang A."/>
            <person name="Saw J.H."/>
            <person name="Jorgensen S.L."/>
            <person name="Zaremba-Niedzwiedzka K."/>
            <person name="Martijn J."/>
            <person name="Lind A.E."/>
            <person name="van Eijk R."/>
            <person name="Schleper C."/>
            <person name="Guy L."/>
            <person name="Ettema T.J."/>
        </authorList>
    </citation>
    <scope>NUCLEOTIDE SEQUENCE</scope>
</reference>
<evidence type="ECO:0000256" key="1">
    <source>
        <dbReference type="SAM" id="MobiDB-lite"/>
    </source>
</evidence>
<evidence type="ECO:0000313" key="2">
    <source>
        <dbReference type="EMBL" id="KKL90102.1"/>
    </source>
</evidence>
<sequence>ERGLTFLTPSKRAAHWFAYENFNAPKFGGPSVVKVNFDGRVLRIPKATSIYDAAQALNVRLGQRGYSFEDFREKLAAAGYDAVAFSDKHAGGREALAVFNTASLRFGGALSKATMEKHDPPRSPHRLHDPRSHEYSGEHAPLLEEFMDSAPWITPTCRSQAAAKGQCGDMSLQFHKFLKLKGVDSDLVELTDYTGYGAESEYEAHTVVRVGDLFVDWTARQFDPTAPAPLVLDEEELRAYWEHKQTWTPEQYKFLEDYLAPPKTRAAVKAAVDEPFKRC</sequence>
<organism evidence="2">
    <name type="scientific">marine sediment metagenome</name>
    <dbReference type="NCBI Taxonomy" id="412755"/>
    <lineage>
        <taxon>unclassified sequences</taxon>
        <taxon>metagenomes</taxon>
        <taxon>ecological metagenomes</taxon>
    </lineage>
</organism>
<dbReference type="AlphaFoldDB" id="A0A0F9ISH3"/>
<accession>A0A0F9ISH3</accession>
<feature type="region of interest" description="Disordered" evidence="1">
    <location>
        <begin position="114"/>
        <end position="134"/>
    </location>
</feature>